<dbReference type="EMBL" id="BTGU01001326">
    <property type="protein sequence ID" value="GMN21626.1"/>
    <property type="molecule type" value="Genomic_DNA"/>
</dbReference>
<name>A0AA88CLV3_FICCA</name>
<feature type="transmembrane region" description="Helical" evidence="2">
    <location>
        <begin position="84"/>
        <end position="103"/>
    </location>
</feature>
<keyword evidence="2" id="KW-1133">Transmembrane helix</keyword>
<dbReference type="Gramene" id="FCD_00034359-RA">
    <property type="protein sequence ID" value="FCD_00034359-RA:cds"/>
    <property type="gene ID" value="FCD_00034359"/>
</dbReference>
<dbReference type="Proteomes" id="UP001187192">
    <property type="component" value="Unassembled WGS sequence"/>
</dbReference>
<protein>
    <submittedName>
        <fullName evidence="3">Uncharacterized protein</fullName>
    </submittedName>
</protein>
<evidence type="ECO:0000256" key="1">
    <source>
        <dbReference type="SAM" id="MobiDB-lite"/>
    </source>
</evidence>
<feature type="region of interest" description="Disordered" evidence="1">
    <location>
        <begin position="56"/>
        <end position="82"/>
    </location>
</feature>
<feature type="compositionally biased region" description="Low complexity" evidence="1">
    <location>
        <begin position="56"/>
        <end position="77"/>
    </location>
</feature>
<reference evidence="3" key="1">
    <citation type="submission" date="2023-07" db="EMBL/GenBank/DDBJ databases">
        <title>draft genome sequence of fig (Ficus carica).</title>
        <authorList>
            <person name="Takahashi T."/>
            <person name="Nishimura K."/>
        </authorList>
    </citation>
    <scope>NUCLEOTIDE SEQUENCE</scope>
</reference>
<accession>A0AA88CLV3</accession>
<gene>
    <name evidence="3" type="ORF">TIFTF001_040072</name>
</gene>
<proteinExistence type="predicted"/>
<sequence>MYVCERDTWCHPNSLERVLEASVVATSPWQVAAACPLVEASLPWEAPQLDFGVRGTSSSRGGFSAGSSSGDGFSSGSSSGGGGALVHALVAALLLVVALASAFL</sequence>
<keyword evidence="4" id="KW-1185">Reference proteome</keyword>
<evidence type="ECO:0000313" key="4">
    <source>
        <dbReference type="Proteomes" id="UP001187192"/>
    </source>
</evidence>
<evidence type="ECO:0000256" key="2">
    <source>
        <dbReference type="SAM" id="Phobius"/>
    </source>
</evidence>
<dbReference type="PROSITE" id="PS51257">
    <property type="entry name" value="PROKAR_LIPOPROTEIN"/>
    <property type="match status" value="1"/>
</dbReference>
<comment type="caution">
    <text evidence="3">The sequence shown here is derived from an EMBL/GenBank/DDBJ whole genome shotgun (WGS) entry which is preliminary data.</text>
</comment>
<keyword evidence="2" id="KW-0812">Transmembrane</keyword>
<dbReference type="AlphaFoldDB" id="A0AA88CLV3"/>
<evidence type="ECO:0000313" key="3">
    <source>
        <dbReference type="EMBL" id="GMN21626.1"/>
    </source>
</evidence>
<organism evidence="3 4">
    <name type="scientific">Ficus carica</name>
    <name type="common">Common fig</name>
    <dbReference type="NCBI Taxonomy" id="3494"/>
    <lineage>
        <taxon>Eukaryota</taxon>
        <taxon>Viridiplantae</taxon>
        <taxon>Streptophyta</taxon>
        <taxon>Embryophyta</taxon>
        <taxon>Tracheophyta</taxon>
        <taxon>Spermatophyta</taxon>
        <taxon>Magnoliopsida</taxon>
        <taxon>eudicotyledons</taxon>
        <taxon>Gunneridae</taxon>
        <taxon>Pentapetalae</taxon>
        <taxon>rosids</taxon>
        <taxon>fabids</taxon>
        <taxon>Rosales</taxon>
        <taxon>Moraceae</taxon>
        <taxon>Ficeae</taxon>
        <taxon>Ficus</taxon>
    </lineage>
</organism>
<keyword evidence="2" id="KW-0472">Membrane</keyword>